<accession>A0A0F8YLL4</accession>
<dbReference type="Gene3D" id="3.90.320.10">
    <property type="match status" value="1"/>
</dbReference>
<evidence type="ECO:0000256" key="1">
    <source>
        <dbReference type="SAM" id="Coils"/>
    </source>
</evidence>
<dbReference type="SUPFAM" id="SSF52980">
    <property type="entry name" value="Restriction endonuclease-like"/>
    <property type="match status" value="1"/>
</dbReference>
<dbReference type="PANTHER" id="PTHR46609">
    <property type="entry name" value="EXONUCLEASE, PHAGE-TYPE/RECB, C-TERMINAL DOMAIN-CONTAINING PROTEIN"/>
    <property type="match status" value="1"/>
</dbReference>
<evidence type="ECO:0000259" key="2">
    <source>
        <dbReference type="Pfam" id="PF09588"/>
    </source>
</evidence>
<dbReference type="AlphaFoldDB" id="A0A0F8YLL4"/>
<comment type="caution">
    <text evidence="3">The sequence shown here is derived from an EMBL/GenBank/DDBJ whole genome shotgun (WGS) entry which is preliminary data.</text>
</comment>
<name>A0A0F8YLL4_9ZZZZ</name>
<dbReference type="NCBIfam" id="TIGR03033">
    <property type="entry name" value="phage_rel_nuc"/>
    <property type="match status" value="1"/>
</dbReference>
<keyword evidence="1" id="KW-0175">Coiled coil</keyword>
<gene>
    <name evidence="3" type="ORF">LCGC14_3139720</name>
</gene>
<dbReference type="InterPro" id="IPR051703">
    <property type="entry name" value="NF-kappa-B_Signaling_Reg"/>
</dbReference>
<dbReference type="EMBL" id="LAZR01068791">
    <property type="protein sequence ID" value="KKK48976.1"/>
    <property type="molecule type" value="Genomic_DNA"/>
</dbReference>
<dbReference type="InterPro" id="IPR011335">
    <property type="entry name" value="Restrct_endonuc-II-like"/>
</dbReference>
<dbReference type="InterPro" id="IPR011604">
    <property type="entry name" value="PDDEXK-like_dom_sf"/>
</dbReference>
<evidence type="ECO:0000313" key="3">
    <source>
        <dbReference type="EMBL" id="KKK48976.1"/>
    </source>
</evidence>
<feature type="domain" description="YqaJ viral recombinase" evidence="2">
    <location>
        <begin position="12"/>
        <end position="151"/>
    </location>
</feature>
<feature type="non-terminal residue" evidence="3">
    <location>
        <position position="319"/>
    </location>
</feature>
<protein>
    <recommendedName>
        <fullName evidence="2">YqaJ viral recombinase domain-containing protein</fullName>
    </recommendedName>
</protein>
<dbReference type="InterPro" id="IPR019080">
    <property type="entry name" value="YqaJ_viral_recombinase"/>
</dbReference>
<feature type="coiled-coil region" evidence="1">
    <location>
        <begin position="225"/>
        <end position="256"/>
    </location>
</feature>
<organism evidence="3">
    <name type="scientific">marine sediment metagenome</name>
    <dbReference type="NCBI Taxonomy" id="412755"/>
    <lineage>
        <taxon>unclassified sequences</taxon>
        <taxon>metagenomes</taxon>
        <taxon>ecological metagenomes</taxon>
    </lineage>
</organism>
<dbReference type="InterPro" id="IPR017482">
    <property type="entry name" value="Lambda-type_endonuclease"/>
</dbReference>
<sequence length="319" mass="35825">MTAIASYHDKSEWLKERQTGIGGSDAAAILGLSPYRSPLDVWQEKTGPVFELEDTPAMKRGRVLEPVAAEAYVEETGCKIRRQPLRRHRELNFMISNVDRQVLAGTAGVDSPGTLEIKCPGLKVLADVKAHGLVDYMTVQLMHYLAVTGYDWGSFALFNAENWELIHFDLEADQDFIGMMMEKEADFWNSYVVPQVSPPEEVDAVEVPEVEGELKIMEGPDWLKAARDLQEAKELQDAAKTLADQAKDRVQELMKDISADAIELTDIGRFYYRTQDGRTSWKGTAQALAKESGLDLGTFEKVGKPFRTFRSYFYRSGQG</sequence>
<reference evidence="3" key="1">
    <citation type="journal article" date="2015" name="Nature">
        <title>Complex archaea that bridge the gap between prokaryotes and eukaryotes.</title>
        <authorList>
            <person name="Spang A."/>
            <person name="Saw J.H."/>
            <person name="Jorgensen S.L."/>
            <person name="Zaremba-Niedzwiedzka K."/>
            <person name="Martijn J."/>
            <person name="Lind A.E."/>
            <person name="van Eijk R."/>
            <person name="Schleper C."/>
            <person name="Guy L."/>
            <person name="Ettema T.J."/>
        </authorList>
    </citation>
    <scope>NUCLEOTIDE SEQUENCE</scope>
</reference>
<proteinExistence type="predicted"/>
<dbReference type="Pfam" id="PF09588">
    <property type="entry name" value="YqaJ"/>
    <property type="match status" value="1"/>
</dbReference>
<dbReference type="PANTHER" id="PTHR46609:SF6">
    <property type="entry name" value="EXONUCLEASE, PHAGE-TYPE_RECB, C-TERMINAL DOMAIN-CONTAINING PROTEIN-RELATED"/>
    <property type="match status" value="1"/>
</dbReference>